<feature type="domain" description="Myb-like" evidence="2">
    <location>
        <begin position="387"/>
        <end position="442"/>
    </location>
</feature>
<dbReference type="EMBL" id="OZ019896">
    <property type="protein sequence ID" value="CAK9222615.1"/>
    <property type="molecule type" value="Genomic_DNA"/>
</dbReference>
<feature type="domain" description="HTH myb-type" evidence="3">
    <location>
        <begin position="387"/>
        <end position="446"/>
    </location>
</feature>
<sequence length="453" mass="50889">MARERKSDVAAACRKLMKEETAGERLVRVWIWEYVLKFSSDVRLIRELMDCLALPNDVPRLKQMVLLKELSGQIGRGLVLQKTLDLLEGMREVMCDARRVADLGALVEDEVRQERKRVKGPTDGTRIAGAESDCGVAGGNGVDGGQEKDWDDLVDLITEVREEVQDEPEVESSVARKRKYKEVENKLKTFIAKAWIELGPVFLEKVEVAVVSGLYKGVTGNHLETVLSKGKAAATAVDEEALADKVVEEVANKEVVEVRAADLEKGRQGLQESVAQLEKLVKDPLPAVLERTDANGGNVSTQVPASTSGREERTAARSTRRNFLDPHPSARSHEWGDDEIAESPPTDSPSASRRVRLPPLNSAPRMSPLVEIQTANQPRGATSRGNRRRRKNHKWSEEEVETLKREVGKYGKGRWKLILQKNYDVFQDRTEVHLKDKWRNMEKYEGIREDDLD</sequence>
<dbReference type="InterPro" id="IPR017930">
    <property type="entry name" value="Myb_dom"/>
</dbReference>
<protein>
    <submittedName>
        <fullName evidence="4">Uncharacterized protein</fullName>
    </submittedName>
</protein>
<dbReference type="PANTHER" id="PTHR46993">
    <property type="entry name" value="MYB TRANSCRIPTION FACTOR"/>
    <property type="match status" value="1"/>
</dbReference>
<organism evidence="4 5">
    <name type="scientific">Sphagnum troendelagicum</name>
    <dbReference type="NCBI Taxonomy" id="128251"/>
    <lineage>
        <taxon>Eukaryota</taxon>
        <taxon>Viridiplantae</taxon>
        <taxon>Streptophyta</taxon>
        <taxon>Embryophyta</taxon>
        <taxon>Bryophyta</taxon>
        <taxon>Sphagnophytina</taxon>
        <taxon>Sphagnopsida</taxon>
        <taxon>Sphagnales</taxon>
        <taxon>Sphagnaceae</taxon>
        <taxon>Sphagnum</taxon>
    </lineage>
</organism>
<evidence type="ECO:0000259" key="2">
    <source>
        <dbReference type="PROSITE" id="PS50090"/>
    </source>
</evidence>
<evidence type="ECO:0000256" key="1">
    <source>
        <dbReference type="SAM" id="MobiDB-lite"/>
    </source>
</evidence>
<dbReference type="PANTHER" id="PTHR46993:SF6">
    <property type="entry name" value="MYB TRANSCRIPTION FACTOR"/>
    <property type="match status" value="1"/>
</dbReference>
<gene>
    <name evidence="4" type="ORF">CSSPTR1EN2_LOCUS16234</name>
</gene>
<dbReference type="PROSITE" id="PS51294">
    <property type="entry name" value="HTH_MYB"/>
    <property type="match status" value="1"/>
</dbReference>
<evidence type="ECO:0000313" key="4">
    <source>
        <dbReference type="EMBL" id="CAK9222615.1"/>
    </source>
</evidence>
<reference evidence="4" key="1">
    <citation type="submission" date="2024-02" db="EMBL/GenBank/DDBJ databases">
        <authorList>
            <consortium name="ELIXIR-Norway"/>
            <consortium name="Elixir Norway"/>
        </authorList>
    </citation>
    <scope>NUCLEOTIDE SEQUENCE</scope>
</reference>
<evidence type="ECO:0000313" key="5">
    <source>
        <dbReference type="Proteomes" id="UP001497512"/>
    </source>
</evidence>
<dbReference type="PROSITE" id="PS50090">
    <property type="entry name" value="MYB_LIKE"/>
    <property type="match status" value="1"/>
</dbReference>
<dbReference type="SUPFAM" id="SSF46689">
    <property type="entry name" value="Homeodomain-like"/>
    <property type="match status" value="1"/>
</dbReference>
<proteinExistence type="predicted"/>
<evidence type="ECO:0000259" key="3">
    <source>
        <dbReference type="PROSITE" id="PS51294"/>
    </source>
</evidence>
<name>A0ABP0UIB9_9BRYO</name>
<dbReference type="InterPro" id="IPR001005">
    <property type="entry name" value="SANT/Myb"/>
</dbReference>
<dbReference type="Pfam" id="PF00249">
    <property type="entry name" value="Myb_DNA-binding"/>
    <property type="match status" value="1"/>
</dbReference>
<dbReference type="InterPro" id="IPR009057">
    <property type="entry name" value="Homeodomain-like_sf"/>
</dbReference>
<dbReference type="SMART" id="SM00717">
    <property type="entry name" value="SANT"/>
    <property type="match status" value="1"/>
</dbReference>
<keyword evidence="5" id="KW-1185">Reference proteome</keyword>
<dbReference type="Proteomes" id="UP001497512">
    <property type="component" value="Chromosome 4"/>
</dbReference>
<dbReference type="Gene3D" id="1.10.246.220">
    <property type="match status" value="1"/>
</dbReference>
<accession>A0ABP0UIB9</accession>
<dbReference type="CDD" id="cd11660">
    <property type="entry name" value="SANT_TRF"/>
    <property type="match status" value="1"/>
</dbReference>
<feature type="region of interest" description="Disordered" evidence="1">
    <location>
        <begin position="290"/>
        <end position="398"/>
    </location>
</feature>
<feature type="compositionally biased region" description="Polar residues" evidence="1">
    <location>
        <begin position="295"/>
        <end position="308"/>
    </location>
</feature>